<feature type="transmembrane region" description="Helical" evidence="9">
    <location>
        <begin position="297"/>
        <end position="321"/>
    </location>
</feature>
<dbReference type="InterPro" id="IPR048634">
    <property type="entry name" value="SecD_SecF_C"/>
</dbReference>
<dbReference type="HAMAP" id="MF_01464_B">
    <property type="entry name" value="SecF_B"/>
    <property type="match status" value="1"/>
</dbReference>
<dbReference type="AlphaFoldDB" id="A0A1H0QVZ7"/>
<gene>
    <name evidence="9" type="primary">secF</name>
    <name evidence="12" type="ORF">SAMN04515671_3274</name>
</gene>
<keyword evidence="13" id="KW-1185">Reference proteome</keyword>
<evidence type="ECO:0000256" key="1">
    <source>
        <dbReference type="ARBA" id="ARBA00004651"/>
    </source>
</evidence>
<dbReference type="PANTHER" id="PTHR30081">
    <property type="entry name" value="PROTEIN-EXPORT MEMBRANE PROTEIN SEC"/>
    <property type="match status" value="1"/>
</dbReference>
<dbReference type="GO" id="GO:0015450">
    <property type="term" value="F:protein-transporting ATPase activity"/>
    <property type="evidence" value="ECO:0007669"/>
    <property type="project" value="InterPro"/>
</dbReference>
<dbReference type="PANTHER" id="PTHR30081:SF8">
    <property type="entry name" value="PROTEIN TRANSLOCASE SUBUNIT SECF"/>
    <property type="match status" value="1"/>
</dbReference>
<dbReference type="PRINTS" id="PR01755">
    <property type="entry name" value="SECFTRNLCASE"/>
</dbReference>
<keyword evidence="8 9" id="KW-0472">Membrane</keyword>
<evidence type="ECO:0000256" key="4">
    <source>
        <dbReference type="ARBA" id="ARBA00022692"/>
    </source>
</evidence>
<evidence type="ECO:0000256" key="7">
    <source>
        <dbReference type="ARBA" id="ARBA00023010"/>
    </source>
</evidence>
<comment type="subunit">
    <text evidence="9">Forms a complex with SecD. Part of the essential Sec protein translocation apparatus which comprises SecA, SecYEG and auxiliary proteins SecDF. Other proteins may also be involved.</text>
</comment>
<comment type="function">
    <text evidence="9">Part of the Sec protein translocase complex. Interacts with the SecYEG preprotein conducting channel. SecDF uses the proton motive force (PMF) to complete protein translocation after the ATP-dependent function of SecA.</text>
</comment>
<comment type="subcellular location">
    <subcellularLocation>
        <location evidence="1 9">Cell membrane</location>
        <topology evidence="1 9">Multi-pass membrane protein</topology>
    </subcellularLocation>
</comment>
<feature type="compositionally biased region" description="Low complexity" evidence="10">
    <location>
        <begin position="411"/>
        <end position="425"/>
    </location>
</feature>
<dbReference type="InterPro" id="IPR022813">
    <property type="entry name" value="SecD/SecF_arch_bac"/>
</dbReference>
<keyword evidence="3 9" id="KW-1003">Cell membrane</keyword>
<reference evidence="12 13" key="1">
    <citation type="submission" date="2016-10" db="EMBL/GenBank/DDBJ databases">
        <authorList>
            <person name="de Groot N.N."/>
        </authorList>
    </citation>
    <scope>NUCLEOTIDE SEQUENCE [LARGE SCALE GENOMIC DNA]</scope>
    <source>
        <strain evidence="13">P4-7,KCTC 19426,CECT 7604</strain>
    </source>
</reference>
<dbReference type="Pfam" id="PF02355">
    <property type="entry name" value="SecD_SecF_C"/>
    <property type="match status" value="1"/>
</dbReference>
<dbReference type="InterPro" id="IPR005665">
    <property type="entry name" value="SecF_bac"/>
</dbReference>
<evidence type="ECO:0000256" key="8">
    <source>
        <dbReference type="ARBA" id="ARBA00023136"/>
    </source>
</evidence>
<proteinExistence type="inferred from homology"/>
<keyword evidence="2 9" id="KW-0813">Transport</keyword>
<dbReference type="SUPFAM" id="SSF82866">
    <property type="entry name" value="Multidrug efflux transporter AcrB transmembrane domain"/>
    <property type="match status" value="1"/>
</dbReference>
<keyword evidence="7 9" id="KW-0811">Translocation</keyword>
<sequence>MATDTASVATHDEAARLSREMHTGSFVSRLSTGTGAFDVIGRRRYYYVLSGFLVVASLLLIIIKGFHLGTDFAGGSKLTFTPTNSVSVAQVTEVLDKTYGNGVVEKVQTLGGKTLQATMTSLSEPQIAAGKSALTKAFNLPASSVSGSEVSSTWGSQISDRAILAVVIFFIAVGIFIWVRYEKRVAAGALVSVLHDVIVTSGIYSLAGFEVTPATVIGMLTILGFSLYDTVVVYDKVQENAKGMTSLLRRTYPETANLAVNQTLMRSLNTSLIALLPVVGLLVAGVAVLGGGTLKDLALVLLVGMLVGAYSSIFVAVPVAVDLKMREITIRNHTARVLAKRKQDGTIVDADGDPVGVKTADGTVRHVSAPVKVTPVTVGMKASAAPRPGVKPQRPARPASTKMVNGKPVVEKAAPTTAATEEPAPSSIAELASQAVNRPQPTAKPKPGSKAARPTGKRGR</sequence>
<protein>
    <recommendedName>
        <fullName evidence="9">Protein-export membrane protein SecF</fullName>
    </recommendedName>
</protein>
<dbReference type="InterPro" id="IPR055344">
    <property type="entry name" value="SecD_SecF_C_bact"/>
</dbReference>
<keyword evidence="4 9" id="KW-0812">Transmembrane</keyword>
<dbReference type="Gene3D" id="1.20.1640.10">
    <property type="entry name" value="Multidrug efflux transporter AcrB transmembrane domain"/>
    <property type="match status" value="1"/>
</dbReference>
<dbReference type="GO" id="GO:0065002">
    <property type="term" value="P:intracellular protein transmembrane transport"/>
    <property type="evidence" value="ECO:0007669"/>
    <property type="project" value="UniProtKB-UniRule"/>
</dbReference>
<dbReference type="EMBL" id="LT629710">
    <property type="protein sequence ID" value="SDP21295.1"/>
    <property type="molecule type" value="Genomic_DNA"/>
</dbReference>
<organism evidence="12 13">
    <name type="scientific">Nakamurella panacisegetis</name>
    <dbReference type="NCBI Taxonomy" id="1090615"/>
    <lineage>
        <taxon>Bacteria</taxon>
        <taxon>Bacillati</taxon>
        <taxon>Actinomycetota</taxon>
        <taxon>Actinomycetes</taxon>
        <taxon>Nakamurellales</taxon>
        <taxon>Nakamurellaceae</taxon>
        <taxon>Nakamurella</taxon>
    </lineage>
</organism>
<dbReference type="NCBIfam" id="TIGR00916">
    <property type="entry name" value="2A0604s01"/>
    <property type="match status" value="1"/>
</dbReference>
<dbReference type="GO" id="GO:0043952">
    <property type="term" value="P:protein transport by the Sec complex"/>
    <property type="evidence" value="ECO:0007669"/>
    <property type="project" value="UniProtKB-UniRule"/>
</dbReference>
<evidence type="ECO:0000313" key="13">
    <source>
        <dbReference type="Proteomes" id="UP000198741"/>
    </source>
</evidence>
<evidence type="ECO:0000259" key="11">
    <source>
        <dbReference type="Pfam" id="PF02355"/>
    </source>
</evidence>
<feature type="transmembrane region" description="Helical" evidence="9">
    <location>
        <begin position="186"/>
        <end position="207"/>
    </location>
</feature>
<dbReference type="InterPro" id="IPR022645">
    <property type="entry name" value="SecD/SecF_bac"/>
</dbReference>
<dbReference type="STRING" id="1090615.SAMN04515671_3274"/>
<keyword evidence="5 9" id="KW-0653">Protein transport</keyword>
<feature type="transmembrane region" description="Helical" evidence="9">
    <location>
        <begin position="272"/>
        <end position="291"/>
    </location>
</feature>
<keyword evidence="6 9" id="KW-1133">Transmembrane helix</keyword>
<feature type="domain" description="Protein export membrane protein SecD/SecF C-terminal" evidence="11">
    <location>
        <begin position="141"/>
        <end position="325"/>
    </location>
</feature>
<dbReference type="RefSeq" id="WP_090477568.1">
    <property type="nucleotide sequence ID" value="NZ_LT629710.1"/>
</dbReference>
<feature type="transmembrane region" description="Helical" evidence="9">
    <location>
        <begin position="213"/>
        <end position="234"/>
    </location>
</feature>
<evidence type="ECO:0000256" key="9">
    <source>
        <dbReference type="HAMAP-Rule" id="MF_01464"/>
    </source>
</evidence>
<dbReference type="OrthoDB" id="9774769at2"/>
<feature type="transmembrane region" description="Helical" evidence="9">
    <location>
        <begin position="45"/>
        <end position="63"/>
    </location>
</feature>
<name>A0A1H0QVZ7_9ACTN</name>
<dbReference type="GO" id="GO:0006605">
    <property type="term" value="P:protein targeting"/>
    <property type="evidence" value="ECO:0007669"/>
    <property type="project" value="UniProtKB-UniRule"/>
</dbReference>
<dbReference type="GO" id="GO:0005886">
    <property type="term" value="C:plasma membrane"/>
    <property type="evidence" value="ECO:0007669"/>
    <property type="project" value="UniProtKB-SubCell"/>
</dbReference>
<evidence type="ECO:0000256" key="2">
    <source>
        <dbReference type="ARBA" id="ARBA00022448"/>
    </source>
</evidence>
<evidence type="ECO:0000256" key="3">
    <source>
        <dbReference type="ARBA" id="ARBA00022475"/>
    </source>
</evidence>
<evidence type="ECO:0000256" key="5">
    <source>
        <dbReference type="ARBA" id="ARBA00022927"/>
    </source>
</evidence>
<accession>A0A1H0QVZ7</accession>
<dbReference type="NCBIfam" id="TIGR00966">
    <property type="entry name" value="transloc_SecF"/>
    <property type="match status" value="1"/>
</dbReference>
<dbReference type="Proteomes" id="UP000198741">
    <property type="component" value="Chromosome I"/>
</dbReference>
<feature type="transmembrane region" description="Helical" evidence="9">
    <location>
        <begin position="162"/>
        <end position="179"/>
    </location>
</feature>
<evidence type="ECO:0000256" key="10">
    <source>
        <dbReference type="SAM" id="MobiDB-lite"/>
    </source>
</evidence>
<comment type="similarity">
    <text evidence="9">Belongs to the SecD/SecF family. SecF subfamily.</text>
</comment>
<evidence type="ECO:0000256" key="6">
    <source>
        <dbReference type="ARBA" id="ARBA00022989"/>
    </source>
</evidence>
<evidence type="ECO:0000313" key="12">
    <source>
        <dbReference type="EMBL" id="SDP21295.1"/>
    </source>
</evidence>
<feature type="region of interest" description="Disordered" evidence="10">
    <location>
        <begin position="382"/>
        <end position="460"/>
    </location>
</feature>